<dbReference type="InterPro" id="IPR006130">
    <property type="entry name" value="Asp/Orn_carbamoylTrfase"/>
</dbReference>
<dbReference type="Gene3D" id="3.40.50.1370">
    <property type="entry name" value="Aspartate/ornithine carbamoyltransferase"/>
    <property type="match status" value="2"/>
</dbReference>
<comment type="caution">
    <text evidence="7">The sequence shown here is derived from an EMBL/GenBank/DDBJ whole genome shotgun (WGS) entry which is preliminary data.</text>
</comment>
<dbReference type="SUPFAM" id="SSF53671">
    <property type="entry name" value="Aspartate/ornithine carbamoyltransferase"/>
    <property type="match status" value="1"/>
</dbReference>
<dbReference type="Pfam" id="PF00185">
    <property type="entry name" value="OTCace"/>
    <property type="match status" value="1"/>
</dbReference>
<dbReference type="GO" id="GO:0004585">
    <property type="term" value="F:ornithine carbamoyltransferase activity"/>
    <property type="evidence" value="ECO:0007669"/>
    <property type="project" value="UniProtKB-EC"/>
</dbReference>
<dbReference type="PANTHER" id="PTHR45753:SF3">
    <property type="entry name" value="ORNITHINE TRANSCARBAMYLASE, MITOCHONDRIAL"/>
    <property type="match status" value="1"/>
</dbReference>
<dbReference type="InterPro" id="IPR036901">
    <property type="entry name" value="Asp/Orn_carbamoylTrfase_sf"/>
</dbReference>
<dbReference type="EMBL" id="BRXY01000258">
    <property type="protein sequence ID" value="GMH81505.1"/>
    <property type="molecule type" value="Genomic_DNA"/>
</dbReference>
<dbReference type="Pfam" id="PF02729">
    <property type="entry name" value="OTCace_N"/>
    <property type="match status" value="1"/>
</dbReference>
<protein>
    <recommendedName>
        <fullName evidence="2">ornithine carbamoyltransferase</fullName>
        <ecNumber evidence="2">2.1.3.3</ecNumber>
    </recommendedName>
</protein>
<dbReference type="GO" id="GO:0005739">
    <property type="term" value="C:mitochondrion"/>
    <property type="evidence" value="ECO:0007669"/>
    <property type="project" value="TreeGrafter"/>
</dbReference>
<dbReference type="NCBIfam" id="NF001986">
    <property type="entry name" value="PRK00779.1"/>
    <property type="match status" value="1"/>
</dbReference>
<dbReference type="EC" id="2.1.3.3" evidence="2"/>
<evidence type="ECO:0000313" key="8">
    <source>
        <dbReference type="Proteomes" id="UP001165085"/>
    </source>
</evidence>
<feature type="domain" description="Aspartate/ornithine carbamoyltransferase carbamoyl-P binding" evidence="6">
    <location>
        <begin position="26"/>
        <end position="169"/>
    </location>
</feature>
<evidence type="ECO:0000313" key="7">
    <source>
        <dbReference type="EMBL" id="GMH81505.1"/>
    </source>
</evidence>
<comment type="similarity">
    <text evidence="1">Belongs to the aspartate/ornithine carbamoyltransferase superfamily. OTCase family.</text>
</comment>
<proteinExistence type="inferred from homology"/>
<accession>A0A9W7B8G7</accession>
<dbReference type="OrthoDB" id="10252326at2759"/>
<keyword evidence="3 4" id="KW-0808">Transferase</keyword>
<evidence type="ECO:0000256" key="2">
    <source>
        <dbReference type="ARBA" id="ARBA00013007"/>
    </source>
</evidence>
<dbReference type="NCBIfam" id="TIGR00658">
    <property type="entry name" value="orni_carb_tr"/>
    <property type="match status" value="1"/>
</dbReference>
<dbReference type="PROSITE" id="PS00097">
    <property type="entry name" value="CARBAMOYLTRANSFERASE"/>
    <property type="match status" value="1"/>
</dbReference>
<reference evidence="8" key="1">
    <citation type="journal article" date="2023" name="Commun. Biol.">
        <title>Genome analysis of Parmales, the sister group of diatoms, reveals the evolutionary specialization of diatoms from phago-mixotrophs to photoautotrophs.</title>
        <authorList>
            <person name="Ban H."/>
            <person name="Sato S."/>
            <person name="Yoshikawa S."/>
            <person name="Yamada K."/>
            <person name="Nakamura Y."/>
            <person name="Ichinomiya M."/>
            <person name="Sato N."/>
            <person name="Blanc-Mathieu R."/>
            <person name="Endo H."/>
            <person name="Kuwata A."/>
            <person name="Ogata H."/>
        </authorList>
    </citation>
    <scope>NUCLEOTIDE SEQUENCE [LARGE SCALE GENOMIC DNA]</scope>
    <source>
        <strain evidence="8">NIES 3701</strain>
    </source>
</reference>
<keyword evidence="8" id="KW-1185">Reference proteome</keyword>
<dbReference type="GO" id="GO:0019240">
    <property type="term" value="P:citrulline biosynthetic process"/>
    <property type="evidence" value="ECO:0007669"/>
    <property type="project" value="TreeGrafter"/>
</dbReference>
<sequence>MLRQLSKVSVFKSATRSFSTIPLSNKNFLSISSITSVELRHLLDEAASLKNLYKNEEAVDYSPLKGKSMAMIFEKRSTRTRVSTETGFTKLGGHPLFLSSQDIQLNVNESLYDTSKVLTRFNDLILARVNSNSTIETLAKECGEGRVINALCDMYHPLQTLADLMTLEEQWGRGGCKGKTLAWVGDGNNVIHDLMVGFLLLEGNVNVATPVGYECHPTVLSRCAEIVEENGTRLTTTADAKEACTGADVVVTDTWVSMGEEDMYKKKVAEFAGYQVNKDLMSVTNPDSKFMHCLPRHQEEVHDEVFYDENVSLVWDEAENRMWTVMAVCMAMQGKTSM</sequence>
<evidence type="ECO:0000256" key="1">
    <source>
        <dbReference type="ARBA" id="ARBA00007805"/>
    </source>
</evidence>
<evidence type="ECO:0000259" key="5">
    <source>
        <dbReference type="Pfam" id="PF00185"/>
    </source>
</evidence>
<dbReference type="InterPro" id="IPR002292">
    <property type="entry name" value="Orn/put_carbamltrans"/>
</dbReference>
<dbReference type="Proteomes" id="UP001165085">
    <property type="component" value="Unassembled WGS sequence"/>
</dbReference>
<dbReference type="PRINTS" id="PR00102">
    <property type="entry name" value="OTCASE"/>
</dbReference>
<evidence type="ECO:0000256" key="4">
    <source>
        <dbReference type="RuleBase" id="RU003634"/>
    </source>
</evidence>
<organism evidence="7 8">
    <name type="scientific">Triparma strigata</name>
    <dbReference type="NCBI Taxonomy" id="1606541"/>
    <lineage>
        <taxon>Eukaryota</taxon>
        <taxon>Sar</taxon>
        <taxon>Stramenopiles</taxon>
        <taxon>Ochrophyta</taxon>
        <taxon>Bolidophyceae</taxon>
        <taxon>Parmales</taxon>
        <taxon>Triparmaceae</taxon>
        <taxon>Triparma</taxon>
    </lineage>
</organism>
<gene>
    <name evidence="7" type="ORF">TrST_g5577</name>
</gene>
<dbReference type="InterPro" id="IPR006132">
    <property type="entry name" value="Asp/Orn_carbamoyltranf_P-bd"/>
</dbReference>
<evidence type="ECO:0000256" key="3">
    <source>
        <dbReference type="ARBA" id="ARBA00022679"/>
    </source>
</evidence>
<evidence type="ECO:0000259" key="6">
    <source>
        <dbReference type="Pfam" id="PF02729"/>
    </source>
</evidence>
<dbReference type="FunFam" id="3.40.50.1370:FF:000008">
    <property type="entry name" value="Ornithine carbamoyltransferase"/>
    <property type="match status" value="1"/>
</dbReference>
<dbReference type="GO" id="GO:0042450">
    <property type="term" value="P:L-arginine biosynthetic process via ornithine"/>
    <property type="evidence" value="ECO:0007669"/>
    <property type="project" value="TreeGrafter"/>
</dbReference>
<feature type="domain" description="Aspartate/ornithine carbamoyltransferase Asp/Orn-binding" evidence="5">
    <location>
        <begin position="177"/>
        <end position="330"/>
    </location>
</feature>
<dbReference type="PRINTS" id="PR00100">
    <property type="entry name" value="AOTCASE"/>
</dbReference>
<dbReference type="InterPro" id="IPR006131">
    <property type="entry name" value="Asp_carbamoyltransf_Asp/Orn-bd"/>
</dbReference>
<name>A0A9W7B8G7_9STRA</name>
<dbReference type="PANTHER" id="PTHR45753">
    <property type="entry name" value="ORNITHINE CARBAMOYLTRANSFERASE, MITOCHONDRIAL"/>
    <property type="match status" value="1"/>
</dbReference>
<dbReference type="GO" id="GO:0016597">
    <property type="term" value="F:amino acid binding"/>
    <property type="evidence" value="ECO:0007669"/>
    <property type="project" value="InterPro"/>
</dbReference>
<dbReference type="AlphaFoldDB" id="A0A9W7B8G7"/>